<dbReference type="WBParaSite" id="jg4812.2">
    <property type="protein sequence ID" value="jg4812.2"/>
    <property type="gene ID" value="jg4812"/>
</dbReference>
<feature type="domain" description="SH2" evidence="3">
    <location>
        <begin position="438"/>
        <end position="515"/>
    </location>
</feature>
<feature type="compositionally biased region" description="Polar residues" evidence="2">
    <location>
        <begin position="238"/>
        <end position="257"/>
    </location>
</feature>
<reference evidence="5" key="1">
    <citation type="submission" date="2022-11" db="UniProtKB">
        <authorList>
            <consortium name="WormBaseParasite"/>
        </authorList>
    </citation>
    <scope>IDENTIFICATION</scope>
</reference>
<dbReference type="PANTHER" id="PTHR14388:SF17">
    <property type="entry name" value="SH2 DOMAIN-CONTAINING PROTEIN"/>
    <property type="match status" value="1"/>
</dbReference>
<dbReference type="SMART" id="SM00252">
    <property type="entry name" value="SH2"/>
    <property type="match status" value="1"/>
</dbReference>
<name>A0A915ECX7_9BILA</name>
<keyword evidence="4" id="KW-1185">Reference proteome</keyword>
<evidence type="ECO:0000313" key="4">
    <source>
        <dbReference type="Proteomes" id="UP000887574"/>
    </source>
</evidence>
<protein>
    <submittedName>
        <fullName evidence="5">SH2 domain-containing protein</fullName>
    </submittedName>
</protein>
<dbReference type="AlphaFoldDB" id="A0A915ECX7"/>
<accession>A0A915ECX7</accession>
<organism evidence="4 5">
    <name type="scientific">Ditylenchus dipsaci</name>
    <dbReference type="NCBI Taxonomy" id="166011"/>
    <lineage>
        <taxon>Eukaryota</taxon>
        <taxon>Metazoa</taxon>
        <taxon>Ecdysozoa</taxon>
        <taxon>Nematoda</taxon>
        <taxon>Chromadorea</taxon>
        <taxon>Rhabditida</taxon>
        <taxon>Tylenchina</taxon>
        <taxon>Tylenchomorpha</taxon>
        <taxon>Sphaerularioidea</taxon>
        <taxon>Anguinidae</taxon>
        <taxon>Anguininae</taxon>
        <taxon>Ditylenchus</taxon>
    </lineage>
</organism>
<dbReference type="PANTHER" id="PTHR14388">
    <property type="entry name" value="T CELL-SPECIFIC ADAPTER PROTEIN TSAD"/>
    <property type="match status" value="1"/>
</dbReference>
<keyword evidence="1" id="KW-0727">SH2 domain</keyword>
<feature type="region of interest" description="Disordered" evidence="2">
    <location>
        <begin position="238"/>
        <end position="283"/>
    </location>
</feature>
<proteinExistence type="predicted"/>
<evidence type="ECO:0000256" key="1">
    <source>
        <dbReference type="PROSITE-ProRule" id="PRU00191"/>
    </source>
</evidence>
<feature type="compositionally biased region" description="Polar residues" evidence="2">
    <location>
        <begin position="271"/>
        <end position="281"/>
    </location>
</feature>
<evidence type="ECO:0000256" key="2">
    <source>
        <dbReference type="SAM" id="MobiDB-lite"/>
    </source>
</evidence>
<dbReference type="PROSITE" id="PS50001">
    <property type="entry name" value="SH2"/>
    <property type="match status" value="1"/>
</dbReference>
<dbReference type="InterPro" id="IPR036860">
    <property type="entry name" value="SH2_dom_sf"/>
</dbReference>
<sequence length="549" mass="61145">MQINLASDTLGQSNGTTLRIIWLNDPHIHLMKKKSLPAFYIPTTANDNLHTNQQNPNDLKTLNGQHNSALAPKKTSESTLLPAARNHHNISPNPHTMRSLGNQKFKANTDYVPPAKEDQADQVSAPPPIPQRPANLRRSGVLSGKPMMEEVVQFSRSYHRSIPLFPVVNSDNGATASTSRLGFNVGGVNVSRIAARLSNVAVSTSSNPYGSSVESSTFYTSNPLKTQVSTAVSTYGVNDTANGTQYRRFSSGPISKSSAKEDDDLYDNNPVIPNSNKQNQPAEDPMVRLRSVLREQQPALQRQIQRESSDKLSDPIFPTPRNRQIREQRDRLEHEAEADEQRQKTEWEEQERKAREAEAQIRLIAQKAREQHRRSLRTSSSLLPVLNDTNCMSLKEAIKNLPRPPKPKNRQAIIDWYKKVELPNGTGLDPKTGQPASWFHGIISRIGAEQLLANQPTGAFLVRVSERIWGYTVSYVVGDGTTKHFLVEKILGGYQFLGTNQLVHSSLYELVYYHQAAPITAKGKEILGKVVGQTSRQAPDYSDLIDNNS</sequence>
<dbReference type="Gene3D" id="3.30.505.10">
    <property type="entry name" value="SH2 domain"/>
    <property type="match status" value="1"/>
</dbReference>
<evidence type="ECO:0000259" key="3">
    <source>
        <dbReference type="PROSITE" id="PS50001"/>
    </source>
</evidence>
<dbReference type="Pfam" id="PF00017">
    <property type="entry name" value="SH2"/>
    <property type="match status" value="1"/>
</dbReference>
<dbReference type="InterPro" id="IPR000980">
    <property type="entry name" value="SH2"/>
</dbReference>
<dbReference type="SUPFAM" id="SSF55550">
    <property type="entry name" value="SH2 domain"/>
    <property type="match status" value="1"/>
</dbReference>
<feature type="compositionally biased region" description="Basic and acidic residues" evidence="2">
    <location>
        <begin position="304"/>
        <end position="313"/>
    </location>
</feature>
<feature type="compositionally biased region" description="Basic and acidic residues" evidence="2">
    <location>
        <begin position="324"/>
        <end position="353"/>
    </location>
</feature>
<dbReference type="GO" id="GO:0005737">
    <property type="term" value="C:cytoplasm"/>
    <property type="evidence" value="ECO:0007669"/>
    <property type="project" value="TreeGrafter"/>
</dbReference>
<feature type="region of interest" description="Disordered" evidence="2">
    <location>
        <begin position="296"/>
        <end position="353"/>
    </location>
</feature>
<evidence type="ECO:0000313" key="5">
    <source>
        <dbReference type="WBParaSite" id="jg4812.2"/>
    </source>
</evidence>
<dbReference type="Proteomes" id="UP000887574">
    <property type="component" value="Unplaced"/>
</dbReference>